<dbReference type="CDD" id="cd11386">
    <property type="entry name" value="MCP_signal"/>
    <property type="match status" value="1"/>
</dbReference>
<evidence type="ECO:0000256" key="6">
    <source>
        <dbReference type="ARBA" id="ARBA00023136"/>
    </source>
</evidence>
<protein>
    <submittedName>
        <fullName evidence="13">Chemotaxis protein</fullName>
    </submittedName>
</protein>
<evidence type="ECO:0000256" key="5">
    <source>
        <dbReference type="ARBA" id="ARBA00022989"/>
    </source>
</evidence>
<feature type="domain" description="HAMP" evidence="12">
    <location>
        <begin position="210"/>
        <end position="263"/>
    </location>
</feature>
<dbReference type="Pfam" id="PF00015">
    <property type="entry name" value="MCPsignal"/>
    <property type="match status" value="1"/>
</dbReference>
<keyword evidence="14" id="KW-1185">Reference proteome</keyword>
<evidence type="ECO:0000256" key="10">
    <source>
        <dbReference type="SAM" id="Phobius"/>
    </source>
</evidence>
<dbReference type="Pfam" id="PF00672">
    <property type="entry name" value="HAMP"/>
    <property type="match status" value="1"/>
</dbReference>
<dbReference type="SMART" id="SM00304">
    <property type="entry name" value="HAMP"/>
    <property type="match status" value="2"/>
</dbReference>
<evidence type="ECO:0000259" key="12">
    <source>
        <dbReference type="PROSITE" id="PS50885"/>
    </source>
</evidence>
<dbReference type="InterPro" id="IPR003660">
    <property type="entry name" value="HAMP_dom"/>
</dbReference>
<evidence type="ECO:0000256" key="4">
    <source>
        <dbReference type="ARBA" id="ARBA00022692"/>
    </source>
</evidence>
<evidence type="ECO:0000259" key="11">
    <source>
        <dbReference type="PROSITE" id="PS50111"/>
    </source>
</evidence>
<sequence length="606" mass="65248">MRNAKISTRLYSLVALALAILVLAITFFLNYSHAKLESERKHGLAQMDATAIAIFQKYYKLEQSGAKTREQAQGAAKEVISAMRYGDNGYFWINDMHPTMIMHPIKPELNGTDLSQNKDPTGKFIFVEFANTVKRSGEGFVDYYWPKPGAADPVLKYSHVVGFEPWGWVVGTGVYADDLAALYRQNAIWAAGACLVGAIVIIAVAFGIVRSVTAPIARLKGAMNAIADEAGAVDIVDHNRRDEIGAMAKSLLVLRDSVRERALMRDRESQHQLQIEEERRGNEANWRSAADRQTFAIQSLGAGLEKLAAGDLTVSIGDLGQDYAKLRSDFNSAVDALNGVIRAIAESTSVVNDSAGDISEATNNLSKRTEQQAAALEETAAALDEITATVRTASERAAEAREMVAETKTSAGKSGDIVRNAVTAMNRIEDSSNRIGQIIGVIDEIAFQTNLLALNAGVEAARAGEAGRGFAVVAQEVRELAQRSANAAKEIKVLISTSASEVNNGVTLVRSTGDALLEIEELVNRVNNHVISIATAAREQATGLNEINTSVNHMDQMTQQNAAMVEETTAASQTLVDESRQLSTLLANFRLRAAGGTSAGRMSYAA</sequence>
<keyword evidence="8" id="KW-0807">Transducer</keyword>
<feature type="coiled-coil region" evidence="9">
    <location>
        <begin position="359"/>
        <end position="403"/>
    </location>
</feature>
<dbReference type="SUPFAM" id="SSF158472">
    <property type="entry name" value="HAMP domain-like"/>
    <property type="match status" value="1"/>
</dbReference>
<evidence type="ECO:0000256" key="3">
    <source>
        <dbReference type="ARBA" id="ARBA00022500"/>
    </source>
</evidence>
<evidence type="ECO:0000256" key="1">
    <source>
        <dbReference type="ARBA" id="ARBA00004651"/>
    </source>
</evidence>
<evidence type="ECO:0000256" key="7">
    <source>
        <dbReference type="ARBA" id="ARBA00029447"/>
    </source>
</evidence>
<accession>A0A109JKS9</accession>
<dbReference type="PROSITE" id="PS50885">
    <property type="entry name" value="HAMP"/>
    <property type="match status" value="2"/>
</dbReference>
<dbReference type="SMART" id="SM00283">
    <property type="entry name" value="MA"/>
    <property type="match status" value="1"/>
</dbReference>
<comment type="subcellular location">
    <subcellularLocation>
        <location evidence="1">Cell membrane</location>
        <topology evidence="1">Multi-pass membrane protein</topology>
    </subcellularLocation>
</comment>
<evidence type="ECO:0000313" key="13">
    <source>
        <dbReference type="EMBL" id="KWV50699.1"/>
    </source>
</evidence>
<dbReference type="InterPro" id="IPR051310">
    <property type="entry name" value="MCP_chemotaxis"/>
</dbReference>
<comment type="caution">
    <text evidence="13">The sequence shown here is derived from an EMBL/GenBank/DDBJ whole genome shotgun (WGS) entry which is preliminary data.</text>
</comment>
<dbReference type="InterPro" id="IPR033480">
    <property type="entry name" value="sCache_2"/>
</dbReference>
<evidence type="ECO:0000256" key="8">
    <source>
        <dbReference type="PROSITE-ProRule" id="PRU00284"/>
    </source>
</evidence>
<dbReference type="RefSeq" id="WP_062371098.1">
    <property type="nucleotide sequence ID" value="NZ_LNCD01000083.1"/>
</dbReference>
<feature type="domain" description="HAMP" evidence="12">
    <location>
        <begin position="291"/>
        <end position="342"/>
    </location>
</feature>
<dbReference type="SMART" id="SM01049">
    <property type="entry name" value="Cache_2"/>
    <property type="match status" value="1"/>
</dbReference>
<dbReference type="Gene3D" id="1.10.287.950">
    <property type="entry name" value="Methyl-accepting chemotaxis protein"/>
    <property type="match status" value="1"/>
</dbReference>
<evidence type="ECO:0000256" key="9">
    <source>
        <dbReference type="SAM" id="Coils"/>
    </source>
</evidence>
<organism evidence="13 14">
    <name type="scientific">Rhizobium altiplani</name>
    <dbReference type="NCBI Taxonomy" id="1864509"/>
    <lineage>
        <taxon>Bacteria</taxon>
        <taxon>Pseudomonadati</taxon>
        <taxon>Pseudomonadota</taxon>
        <taxon>Alphaproteobacteria</taxon>
        <taxon>Hyphomicrobiales</taxon>
        <taxon>Rhizobiaceae</taxon>
        <taxon>Rhizobium/Agrobacterium group</taxon>
        <taxon>Rhizobium</taxon>
    </lineage>
</organism>
<dbReference type="PANTHER" id="PTHR43531">
    <property type="entry name" value="PROTEIN ICFG"/>
    <property type="match status" value="1"/>
</dbReference>
<dbReference type="InterPro" id="IPR004089">
    <property type="entry name" value="MCPsignal_dom"/>
</dbReference>
<dbReference type="InterPro" id="IPR004010">
    <property type="entry name" value="Double_Cache_2"/>
</dbReference>
<evidence type="ECO:0000256" key="2">
    <source>
        <dbReference type="ARBA" id="ARBA00022475"/>
    </source>
</evidence>
<dbReference type="OrthoDB" id="3378718at2"/>
<keyword evidence="6 10" id="KW-0472">Membrane</keyword>
<proteinExistence type="inferred from homology"/>
<dbReference type="PROSITE" id="PS50111">
    <property type="entry name" value="CHEMOTAXIS_TRANSDUC_2"/>
    <property type="match status" value="1"/>
</dbReference>
<feature type="transmembrane region" description="Helical" evidence="10">
    <location>
        <begin position="187"/>
        <end position="209"/>
    </location>
</feature>
<dbReference type="PANTHER" id="PTHR43531:SF11">
    <property type="entry name" value="METHYL-ACCEPTING CHEMOTAXIS PROTEIN 3"/>
    <property type="match status" value="1"/>
</dbReference>
<dbReference type="Proteomes" id="UP000068164">
    <property type="component" value="Unassembled WGS sequence"/>
</dbReference>
<keyword evidence="3" id="KW-0145">Chemotaxis</keyword>
<keyword evidence="5 10" id="KW-1133">Transmembrane helix</keyword>
<gene>
    <name evidence="13" type="ORF">AS026_07985</name>
</gene>
<keyword evidence="4 10" id="KW-0812">Transmembrane</keyword>
<dbReference type="SUPFAM" id="SSF58104">
    <property type="entry name" value="Methyl-accepting chemotaxis protein (MCP) signaling domain"/>
    <property type="match status" value="1"/>
</dbReference>
<dbReference type="Pfam" id="PF08269">
    <property type="entry name" value="dCache_2"/>
    <property type="match status" value="1"/>
</dbReference>
<dbReference type="GO" id="GO:0005886">
    <property type="term" value="C:plasma membrane"/>
    <property type="evidence" value="ECO:0007669"/>
    <property type="project" value="UniProtKB-SubCell"/>
</dbReference>
<keyword evidence="9" id="KW-0175">Coiled coil</keyword>
<reference evidence="13 14" key="1">
    <citation type="submission" date="2015-11" db="EMBL/GenBank/DDBJ databases">
        <title>Draft Genome Sequence of the Strain BR 10423 (Rhizobium sp.) isolated from nodules of Mimosa pudica.</title>
        <authorList>
            <person name="Barauna A.C."/>
            <person name="Zilli J.E."/>
            <person name="Simoes-Araujo J.L."/>
            <person name="Reis V.M."/>
            <person name="James E.K."/>
            <person name="Reis F.B.Jr."/>
            <person name="Rouws L.F."/>
            <person name="Passos S.R."/>
            <person name="Gois S.R."/>
        </authorList>
    </citation>
    <scope>NUCLEOTIDE SEQUENCE [LARGE SCALE GENOMIC DNA]</scope>
    <source>
        <strain evidence="13 14">BR10423</strain>
    </source>
</reference>
<dbReference type="Gene3D" id="3.30.450.20">
    <property type="entry name" value="PAS domain"/>
    <property type="match status" value="1"/>
</dbReference>
<keyword evidence="2" id="KW-1003">Cell membrane</keyword>
<dbReference type="Gene3D" id="1.10.8.500">
    <property type="entry name" value="HAMP domain in histidine kinase"/>
    <property type="match status" value="1"/>
</dbReference>
<dbReference type="GO" id="GO:0007165">
    <property type="term" value="P:signal transduction"/>
    <property type="evidence" value="ECO:0007669"/>
    <property type="project" value="UniProtKB-KW"/>
</dbReference>
<dbReference type="FunFam" id="1.10.287.950:FF:000001">
    <property type="entry name" value="Methyl-accepting chemotaxis sensory transducer"/>
    <property type="match status" value="1"/>
</dbReference>
<dbReference type="AlphaFoldDB" id="A0A109JKS9"/>
<comment type="similarity">
    <text evidence="7">Belongs to the methyl-accepting chemotaxis (MCP) protein family.</text>
</comment>
<name>A0A109JKS9_9HYPH</name>
<evidence type="ECO:0000313" key="14">
    <source>
        <dbReference type="Proteomes" id="UP000068164"/>
    </source>
</evidence>
<dbReference type="CDD" id="cd06225">
    <property type="entry name" value="HAMP"/>
    <property type="match status" value="1"/>
</dbReference>
<feature type="domain" description="Methyl-accepting transducer" evidence="11">
    <location>
        <begin position="347"/>
        <end position="576"/>
    </location>
</feature>
<dbReference type="EMBL" id="LNCD01000083">
    <property type="protein sequence ID" value="KWV50699.1"/>
    <property type="molecule type" value="Genomic_DNA"/>
</dbReference>
<dbReference type="GO" id="GO:0006935">
    <property type="term" value="P:chemotaxis"/>
    <property type="evidence" value="ECO:0007669"/>
    <property type="project" value="UniProtKB-KW"/>
</dbReference>